<evidence type="ECO:0000313" key="3">
    <source>
        <dbReference type="EMBL" id="EEU41923.1"/>
    </source>
</evidence>
<feature type="region of interest" description="Disordered" evidence="1">
    <location>
        <begin position="115"/>
        <end position="135"/>
    </location>
</feature>
<name>C7Z220_FUSV7</name>
<organism evidence="3 4">
    <name type="scientific">Fusarium vanettenii (strain ATCC MYA-4622 / CBS 123669 / FGSC 9596 / NRRL 45880 / 77-13-4)</name>
    <name type="common">Fusarium solani subsp. pisi</name>
    <dbReference type="NCBI Taxonomy" id="660122"/>
    <lineage>
        <taxon>Eukaryota</taxon>
        <taxon>Fungi</taxon>
        <taxon>Dikarya</taxon>
        <taxon>Ascomycota</taxon>
        <taxon>Pezizomycotina</taxon>
        <taxon>Sordariomycetes</taxon>
        <taxon>Hypocreomycetidae</taxon>
        <taxon>Hypocreales</taxon>
        <taxon>Nectriaceae</taxon>
        <taxon>Fusarium</taxon>
        <taxon>Fusarium solani species complex</taxon>
        <taxon>Fusarium vanettenii</taxon>
    </lineage>
</organism>
<dbReference type="KEGG" id="nhe:NECHADRAFT_85995"/>
<dbReference type="GeneID" id="9671771"/>
<evidence type="ECO:0000313" key="4">
    <source>
        <dbReference type="Proteomes" id="UP000005206"/>
    </source>
</evidence>
<feature type="compositionally biased region" description="Acidic residues" evidence="1">
    <location>
        <begin position="218"/>
        <end position="229"/>
    </location>
</feature>
<accession>C7Z220</accession>
<dbReference type="OMA" id="SNQSACA"/>
<protein>
    <recommendedName>
        <fullName evidence="5">Extracellular membrane protein CFEM domain-containing protein</fullName>
    </recommendedName>
</protein>
<feature type="region of interest" description="Disordered" evidence="1">
    <location>
        <begin position="20"/>
        <end position="40"/>
    </location>
</feature>
<dbReference type="EMBL" id="GG698906">
    <property type="protein sequence ID" value="EEU41923.1"/>
    <property type="molecule type" value="Genomic_DNA"/>
</dbReference>
<keyword evidence="2" id="KW-0732">Signal</keyword>
<feature type="chain" id="PRO_5002987803" description="Extracellular membrane protein CFEM domain-containing protein" evidence="2">
    <location>
        <begin position="19"/>
        <end position="236"/>
    </location>
</feature>
<dbReference type="Proteomes" id="UP000005206">
    <property type="component" value="Chromosome 10"/>
</dbReference>
<sequence>MIFSLQVLTVALAATVAARPGDFDKGRKPGPNPPSRSTTTIATTTKVVATTTTNPPQASAPGSKFFPFFPFRGHNKNNNKCWSDFKDCRRNSDSASGACVSTYAGCIGTQPNSRMPATSVTSAPGGMPTSGQPRPLPPLSHVGKHHGGVRKCNQAYWACRAQSSGQQSTCYSDLSTCLANIGSSATSTGVPPSSTGSATVSATSTSVVAADPAATGQDDGDDADDDDDSSPSGATS</sequence>
<gene>
    <name evidence="3" type="ORF">NECHADRAFT_85995</name>
</gene>
<keyword evidence="4" id="KW-1185">Reference proteome</keyword>
<reference evidence="3 4" key="1">
    <citation type="journal article" date="2009" name="PLoS Genet.">
        <title>The genome of Nectria haematococca: contribution of supernumerary chromosomes to gene expansion.</title>
        <authorList>
            <person name="Coleman J.J."/>
            <person name="Rounsley S.D."/>
            <person name="Rodriguez-Carres M."/>
            <person name="Kuo A."/>
            <person name="Wasmann C.C."/>
            <person name="Grimwood J."/>
            <person name="Schmutz J."/>
            <person name="Taga M."/>
            <person name="White G.J."/>
            <person name="Zhou S."/>
            <person name="Schwartz D.C."/>
            <person name="Freitag M."/>
            <person name="Ma L.J."/>
            <person name="Danchin E.G."/>
            <person name="Henrissat B."/>
            <person name="Coutinho P.M."/>
            <person name="Nelson D.R."/>
            <person name="Straney D."/>
            <person name="Napoli C.A."/>
            <person name="Barker B.M."/>
            <person name="Gribskov M."/>
            <person name="Rep M."/>
            <person name="Kroken S."/>
            <person name="Molnar I."/>
            <person name="Rensing C."/>
            <person name="Kennell J.C."/>
            <person name="Zamora J."/>
            <person name="Farman M.L."/>
            <person name="Selker E.U."/>
            <person name="Salamov A."/>
            <person name="Shapiro H."/>
            <person name="Pangilinan J."/>
            <person name="Lindquist E."/>
            <person name="Lamers C."/>
            <person name="Grigoriev I.V."/>
            <person name="Geiser D.M."/>
            <person name="Covert S.F."/>
            <person name="Temporini E."/>
            <person name="Vanetten H.D."/>
        </authorList>
    </citation>
    <scope>NUCLEOTIDE SEQUENCE [LARGE SCALE GENOMIC DNA]</scope>
    <source>
        <strain evidence="4">ATCC MYA-4622 / CBS 123669 / FGSC 9596 / NRRL 45880 / 77-13-4</strain>
    </source>
</reference>
<evidence type="ECO:0008006" key="5">
    <source>
        <dbReference type="Google" id="ProtNLM"/>
    </source>
</evidence>
<dbReference type="AlphaFoldDB" id="C7Z220"/>
<dbReference type="HOGENOM" id="CLU_1115778_0_0_1"/>
<feature type="compositionally biased region" description="Low complexity" evidence="1">
    <location>
        <begin position="184"/>
        <end position="217"/>
    </location>
</feature>
<dbReference type="VEuPathDB" id="FungiDB:NECHADRAFT_85995"/>
<feature type="region of interest" description="Disordered" evidence="1">
    <location>
        <begin position="184"/>
        <end position="236"/>
    </location>
</feature>
<evidence type="ECO:0000256" key="2">
    <source>
        <dbReference type="SAM" id="SignalP"/>
    </source>
</evidence>
<dbReference type="RefSeq" id="XP_003047636.1">
    <property type="nucleotide sequence ID" value="XM_003047590.1"/>
</dbReference>
<dbReference type="eggNOG" id="ENOG502RK2G">
    <property type="taxonomic scope" value="Eukaryota"/>
</dbReference>
<evidence type="ECO:0000256" key="1">
    <source>
        <dbReference type="SAM" id="MobiDB-lite"/>
    </source>
</evidence>
<dbReference type="InParanoid" id="C7Z220"/>
<proteinExistence type="predicted"/>
<dbReference type="OrthoDB" id="5102161at2759"/>
<feature type="signal peptide" evidence="2">
    <location>
        <begin position="1"/>
        <end position="18"/>
    </location>
</feature>